<evidence type="ECO:0000256" key="3">
    <source>
        <dbReference type="ARBA" id="ARBA00022833"/>
    </source>
</evidence>
<accession>A0ABY5A275</accession>
<proteinExistence type="inferred from homology"/>
<evidence type="ECO:0000259" key="4">
    <source>
        <dbReference type="PROSITE" id="PS51891"/>
    </source>
</evidence>
<keyword evidence="2" id="KW-0479">Metal-binding</keyword>
<dbReference type="EMBL" id="CP096040">
    <property type="protein sequence ID" value="USQ98352.1"/>
    <property type="molecule type" value="Genomic_DNA"/>
</dbReference>
<dbReference type="InterPro" id="IPR052355">
    <property type="entry name" value="CENP-V-like"/>
</dbReference>
<keyword evidence="6" id="KW-1185">Reference proteome</keyword>
<evidence type="ECO:0000256" key="2">
    <source>
        <dbReference type="ARBA" id="ARBA00022723"/>
    </source>
</evidence>
<dbReference type="PANTHER" id="PTHR28620">
    <property type="entry name" value="CENTROMERE PROTEIN V"/>
    <property type="match status" value="1"/>
</dbReference>
<dbReference type="Proteomes" id="UP001057520">
    <property type="component" value="Chromosome"/>
</dbReference>
<comment type="similarity">
    <text evidence="1">Belongs to the Gfa family.</text>
</comment>
<dbReference type="InterPro" id="IPR006913">
    <property type="entry name" value="CENP-V/GFA"/>
</dbReference>
<dbReference type="Pfam" id="PF04828">
    <property type="entry name" value="GFA"/>
    <property type="match status" value="1"/>
</dbReference>
<protein>
    <submittedName>
        <fullName evidence="5">GFA family protein</fullName>
    </submittedName>
</protein>
<dbReference type="InterPro" id="IPR011057">
    <property type="entry name" value="Mss4-like_sf"/>
</dbReference>
<organism evidence="5 6">
    <name type="scientific">Caulobacter segnis</name>
    <dbReference type="NCBI Taxonomy" id="88688"/>
    <lineage>
        <taxon>Bacteria</taxon>
        <taxon>Pseudomonadati</taxon>
        <taxon>Pseudomonadota</taxon>
        <taxon>Alphaproteobacteria</taxon>
        <taxon>Caulobacterales</taxon>
        <taxon>Caulobacteraceae</taxon>
        <taxon>Caulobacter</taxon>
    </lineage>
</organism>
<dbReference type="SUPFAM" id="SSF51316">
    <property type="entry name" value="Mss4-like"/>
    <property type="match status" value="1"/>
</dbReference>
<keyword evidence="3" id="KW-0862">Zinc</keyword>
<evidence type="ECO:0000313" key="5">
    <source>
        <dbReference type="EMBL" id="USQ98352.1"/>
    </source>
</evidence>
<dbReference type="PANTHER" id="PTHR28620:SF1">
    <property type="entry name" value="CENP-V_GFA DOMAIN-CONTAINING PROTEIN"/>
    <property type="match status" value="1"/>
</dbReference>
<reference evidence="5 6" key="1">
    <citation type="submission" date="2022-04" db="EMBL/GenBank/DDBJ databases">
        <title>Genome sequence of soybean root-associated Caulobacter segnis RL271.</title>
        <authorList>
            <person name="Longley R."/>
            <person name="Bonito G."/>
            <person name="Trigodet F."/>
            <person name="Crosson S."/>
            <person name="Fiebig A."/>
        </authorList>
    </citation>
    <scope>NUCLEOTIDE SEQUENCE [LARGE SCALE GENOMIC DNA]</scope>
    <source>
        <strain evidence="5 6">RL271</strain>
    </source>
</reference>
<dbReference type="PROSITE" id="PS51891">
    <property type="entry name" value="CENP_V_GFA"/>
    <property type="match status" value="1"/>
</dbReference>
<name>A0ABY5A275_9CAUL</name>
<sequence length="136" mass="14894">MLKTYTGSCHCGAVRYEADIDLAAGTGRCNCSICAKTRNWGALIKPDAFRLLAGEDAQTDYQFGTFSGHIPFCSTCGVRTFSHGYVEQIGGAFVSIRVNTLDGVTPEELAAAPVNYGNGRDNLWWEQPCEAERRYL</sequence>
<evidence type="ECO:0000313" key="6">
    <source>
        <dbReference type="Proteomes" id="UP001057520"/>
    </source>
</evidence>
<evidence type="ECO:0000256" key="1">
    <source>
        <dbReference type="ARBA" id="ARBA00005495"/>
    </source>
</evidence>
<dbReference type="Gene3D" id="2.170.150.70">
    <property type="match status" value="1"/>
</dbReference>
<gene>
    <name evidence="5" type="ORF">MZV50_12740</name>
</gene>
<feature type="domain" description="CENP-V/GFA" evidence="4">
    <location>
        <begin position="5"/>
        <end position="126"/>
    </location>
</feature>